<evidence type="ECO:0000259" key="2">
    <source>
        <dbReference type="PROSITE" id="PS50015"/>
    </source>
</evidence>
<proteinExistence type="predicted"/>
<dbReference type="AlphaFoldDB" id="A0A7L1NKL1"/>
<keyword evidence="4" id="KW-1185">Reference proteome</keyword>
<dbReference type="SMART" id="SM00741">
    <property type="entry name" value="SapB"/>
    <property type="match status" value="1"/>
</dbReference>
<keyword evidence="1" id="KW-1015">Disulfide bond</keyword>
<dbReference type="Gene3D" id="1.10.225.10">
    <property type="entry name" value="Saposin-like"/>
    <property type="match status" value="1"/>
</dbReference>
<dbReference type="SUPFAM" id="SSF47862">
    <property type="entry name" value="Saposin"/>
    <property type="match status" value="1"/>
</dbReference>
<gene>
    <name evidence="3" type="primary">Nkl</name>
    <name evidence="3" type="ORF">RHICYA_R06734</name>
</gene>
<dbReference type="Proteomes" id="UP000565785">
    <property type="component" value="Unassembled WGS sequence"/>
</dbReference>
<evidence type="ECO:0000313" key="4">
    <source>
        <dbReference type="Proteomes" id="UP000565785"/>
    </source>
</evidence>
<dbReference type="GO" id="GO:0044194">
    <property type="term" value="C:cytolytic granule"/>
    <property type="evidence" value="ECO:0007669"/>
    <property type="project" value="TreeGrafter"/>
</dbReference>
<protein>
    <submittedName>
        <fullName evidence="3">NKL protein</fullName>
    </submittedName>
</protein>
<name>A0A7L1NKL1_RHICY</name>
<sequence length="79" mass="8903">RGKLCTLCTKVLQRLEAKAGQKPDQDKVKMTLDKGCQALGQPLASTCRWLVKKFRQKVRVALQTGELPQKFCTALRLCK</sequence>
<dbReference type="GO" id="GO:0042742">
    <property type="term" value="P:defense response to bacterium"/>
    <property type="evidence" value="ECO:0007669"/>
    <property type="project" value="InterPro"/>
</dbReference>
<dbReference type="GO" id="GO:0061844">
    <property type="term" value="P:antimicrobial humoral immune response mediated by antimicrobial peptide"/>
    <property type="evidence" value="ECO:0007669"/>
    <property type="project" value="TreeGrafter"/>
</dbReference>
<dbReference type="PROSITE" id="PS50015">
    <property type="entry name" value="SAP_B"/>
    <property type="match status" value="1"/>
</dbReference>
<dbReference type="EMBL" id="VXBP01006384">
    <property type="protein sequence ID" value="NXN99423.1"/>
    <property type="molecule type" value="Genomic_DNA"/>
</dbReference>
<reference evidence="3 4" key="1">
    <citation type="submission" date="2019-09" db="EMBL/GenBank/DDBJ databases">
        <title>Bird 10,000 Genomes (B10K) Project - Family phase.</title>
        <authorList>
            <person name="Zhang G."/>
        </authorList>
    </citation>
    <scope>NUCLEOTIDE SEQUENCE [LARGE SCALE GENOMIC DNA]</scope>
    <source>
        <strain evidence="3">B10K-DU-002-35</strain>
        <tissue evidence="3">Muscle</tissue>
    </source>
</reference>
<accession>A0A7L1NKL1</accession>
<dbReference type="PANTHER" id="PTHR15541:SF2">
    <property type="entry name" value="GRANULYSIN"/>
    <property type="match status" value="1"/>
</dbReference>
<organism evidence="3 4">
    <name type="scientific">Rhinopomastus cyanomelas</name>
    <name type="common">Common scimitarbill</name>
    <dbReference type="NCBI Taxonomy" id="113115"/>
    <lineage>
        <taxon>Eukaryota</taxon>
        <taxon>Metazoa</taxon>
        <taxon>Chordata</taxon>
        <taxon>Craniata</taxon>
        <taxon>Vertebrata</taxon>
        <taxon>Euteleostomi</taxon>
        <taxon>Archelosauria</taxon>
        <taxon>Archosauria</taxon>
        <taxon>Dinosauria</taxon>
        <taxon>Saurischia</taxon>
        <taxon>Theropoda</taxon>
        <taxon>Coelurosauria</taxon>
        <taxon>Aves</taxon>
        <taxon>Neognathae</taxon>
        <taxon>Neoaves</taxon>
        <taxon>Telluraves</taxon>
        <taxon>Coraciimorphae</taxon>
        <taxon>Bucerotiformes</taxon>
        <taxon>Rhinopomastidae</taxon>
        <taxon>Rhinopomastus</taxon>
    </lineage>
</organism>
<dbReference type="OrthoDB" id="69496at2759"/>
<evidence type="ECO:0000313" key="3">
    <source>
        <dbReference type="EMBL" id="NXN99423.1"/>
    </source>
</evidence>
<feature type="non-terminal residue" evidence="3">
    <location>
        <position position="1"/>
    </location>
</feature>
<feature type="domain" description="Saposin B-type" evidence="2">
    <location>
        <begin position="1"/>
        <end position="79"/>
    </location>
</feature>
<dbReference type="PANTHER" id="PTHR15541">
    <property type="entry name" value="GRANULYSIN RELATED"/>
    <property type="match status" value="1"/>
</dbReference>
<dbReference type="InterPro" id="IPR038847">
    <property type="entry name" value="Granulysin-like"/>
</dbReference>
<evidence type="ECO:0000256" key="1">
    <source>
        <dbReference type="ARBA" id="ARBA00023157"/>
    </source>
</evidence>
<feature type="non-terminal residue" evidence="3">
    <location>
        <position position="79"/>
    </location>
</feature>
<dbReference type="InterPro" id="IPR008139">
    <property type="entry name" value="SaposinB_dom"/>
</dbReference>
<dbReference type="InterPro" id="IPR011001">
    <property type="entry name" value="Saposin-like"/>
</dbReference>
<dbReference type="GO" id="GO:0031640">
    <property type="term" value="P:killing of cells of another organism"/>
    <property type="evidence" value="ECO:0007669"/>
    <property type="project" value="TreeGrafter"/>
</dbReference>
<comment type="caution">
    <text evidence="3">The sequence shown here is derived from an EMBL/GenBank/DDBJ whole genome shotgun (WGS) entry which is preliminary data.</text>
</comment>